<keyword evidence="5" id="KW-1185">Reference proteome</keyword>
<dbReference type="Proteomes" id="UP000490939">
    <property type="component" value="Unassembled WGS sequence"/>
</dbReference>
<dbReference type="EMBL" id="WNWS01000009">
    <property type="protein sequence ID" value="KAE9988272.1"/>
    <property type="molecule type" value="Genomic_DNA"/>
</dbReference>
<evidence type="ECO:0000313" key="2">
    <source>
        <dbReference type="EMBL" id="KAE9988272.1"/>
    </source>
</evidence>
<comment type="caution">
    <text evidence="3">The sequence shown here is derived from an EMBL/GenBank/DDBJ whole genome shotgun (WGS) entry which is preliminary data.</text>
</comment>
<dbReference type="AlphaFoldDB" id="A0A8H3VSZ9"/>
<dbReference type="OrthoDB" id="4398476at2759"/>
<dbReference type="EMBL" id="WNWQ01000011">
    <property type="protein sequence ID" value="KAE9984965.1"/>
    <property type="molecule type" value="Genomic_DNA"/>
</dbReference>
<dbReference type="Proteomes" id="UP000433883">
    <property type="component" value="Unassembled WGS sequence"/>
</dbReference>
<reference evidence="3 5" key="1">
    <citation type="submission" date="2019-07" db="EMBL/GenBank/DDBJ databases">
        <title>Venturia inaequalis Genome Resource.</title>
        <authorList>
            <person name="Lichtner F.J."/>
        </authorList>
    </citation>
    <scope>NUCLEOTIDE SEQUENCE [LARGE SCALE GENOMIC DNA]</scope>
    <source>
        <strain evidence="2 4">120213</strain>
        <strain evidence="1">Bline_iso_100314</strain>
        <strain evidence="3 5">DMI_063113</strain>
    </source>
</reference>
<evidence type="ECO:0000313" key="3">
    <source>
        <dbReference type="EMBL" id="KAE9994475.1"/>
    </source>
</evidence>
<evidence type="ECO:0000313" key="5">
    <source>
        <dbReference type="Proteomes" id="UP000490939"/>
    </source>
</evidence>
<proteinExistence type="predicted"/>
<accession>A0A8H3VSZ9</accession>
<sequence length="215" mass="24285">MVKAFVQDIAIRVVDILRHDTKRNVVARASQLIGGWEGWLQVELACALGDWTQQVVREQKVYRNVDGNGRELKTDLKILLPDNDGQFLSVELKVQSAGQNGTFAKTIFDAYMTKVGRFFKGDISGACGIMVIDNYPTIALFDNDLLEVGPDHLRRMGRLPENGTLDTGHVVYWWDLEVNPNSGKAIVSWDSAEVFFKWLSADPDRFEVRGMEIEH</sequence>
<name>A0A8H3VSZ9_VENIN</name>
<evidence type="ECO:0000313" key="1">
    <source>
        <dbReference type="EMBL" id="KAE9984965.1"/>
    </source>
</evidence>
<gene>
    <name evidence="1" type="ORF">BLS_000544</name>
    <name evidence="3" type="ORF">EG327_009153</name>
    <name evidence="2" type="ORF">EG328_011645</name>
</gene>
<dbReference type="Proteomes" id="UP000447873">
    <property type="component" value="Unassembled WGS sequence"/>
</dbReference>
<organism evidence="3 5">
    <name type="scientific">Venturia inaequalis</name>
    <name type="common">Apple scab fungus</name>
    <dbReference type="NCBI Taxonomy" id="5025"/>
    <lineage>
        <taxon>Eukaryota</taxon>
        <taxon>Fungi</taxon>
        <taxon>Dikarya</taxon>
        <taxon>Ascomycota</taxon>
        <taxon>Pezizomycotina</taxon>
        <taxon>Dothideomycetes</taxon>
        <taxon>Pleosporomycetidae</taxon>
        <taxon>Venturiales</taxon>
        <taxon>Venturiaceae</taxon>
        <taxon>Venturia</taxon>
    </lineage>
</organism>
<protein>
    <submittedName>
        <fullName evidence="3">Uncharacterized protein</fullName>
    </submittedName>
</protein>
<dbReference type="EMBL" id="WNWR01000006">
    <property type="protein sequence ID" value="KAE9994475.1"/>
    <property type="molecule type" value="Genomic_DNA"/>
</dbReference>
<evidence type="ECO:0000313" key="4">
    <source>
        <dbReference type="Proteomes" id="UP000447873"/>
    </source>
</evidence>